<dbReference type="STRING" id="335541.Swol_1720"/>
<protein>
    <submittedName>
        <fullName evidence="2">Uncharacterized protein</fullName>
    </submittedName>
</protein>
<name>Q0AW86_SYNWW</name>
<dbReference type="EMBL" id="CP000448">
    <property type="protein sequence ID" value="ABI69018.1"/>
    <property type="molecule type" value="Genomic_DNA"/>
</dbReference>
<proteinExistence type="predicted"/>
<evidence type="ECO:0000256" key="1">
    <source>
        <dbReference type="SAM" id="MobiDB-lite"/>
    </source>
</evidence>
<dbReference type="AlphaFoldDB" id="Q0AW86"/>
<keyword evidence="3" id="KW-1185">Reference proteome</keyword>
<sequence>MGSGSGNNSSPGQSSSPPEPGAGELAVMKWGDYEKIYDPQRIGRSGEISQVRGQAGEGPQQLIETDDPAIMPGSMRPYREVLAEYSQAARESLDRQPIPSGMTEVVKNYFSSLEE</sequence>
<dbReference type="HOGENOM" id="CLU_2107810_0_0_9"/>
<reference evidence="3" key="1">
    <citation type="journal article" date="2010" name="Environ. Microbiol.">
        <title>The genome of Syntrophomonas wolfei: new insights into syntrophic metabolism and biohydrogen production.</title>
        <authorList>
            <person name="Sieber J.R."/>
            <person name="Sims D.R."/>
            <person name="Han C."/>
            <person name="Kim E."/>
            <person name="Lykidis A."/>
            <person name="Lapidus A.L."/>
            <person name="McDonnald E."/>
            <person name="Rohlin L."/>
            <person name="Culley D.E."/>
            <person name="Gunsalus R."/>
            <person name="McInerney M.J."/>
        </authorList>
    </citation>
    <scope>NUCLEOTIDE SEQUENCE [LARGE SCALE GENOMIC DNA]</scope>
    <source>
        <strain evidence="3">DSM 2245B / Goettingen</strain>
    </source>
</reference>
<dbReference type="KEGG" id="swo:Swol_1720"/>
<evidence type="ECO:0000313" key="2">
    <source>
        <dbReference type="EMBL" id="ABI69018.1"/>
    </source>
</evidence>
<evidence type="ECO:0000313" key="3">
    <source>
        <dbReference type="Proteomes" id="UP000001968"/>
    </source>
</evidence>
<dbReference type="Proteomes" id="UP000001968">
    <property type="component" value="Chromosome"/>
</dbReference>
<dbReference type="eggNOG" id="COG3064">
    <property type="taxonomic scope" value="Bacteria"/>
</dbReference>
<dbReference type="OrthoDB" id="1715639at2"/>
<feature type="region of interest" description="Disordered" evidence="1">
    <location>
        <begin position="1"/>
        <end position="24"/>
    </location>
</feature>
<accession>Q0AW86</accession>
<organism evidence="2 3">
    <name type="scientific">Syntrophomonas wolfei subsp. wolfei (strain DSM 2245B / Goettingen)</name>
    <dbReference type="NCBI Taxonomy" id="335541"/>
    <lineage>
        <taxon>Bacteria</taxon>
        <taxon>Bacillati</taxon>
        <taxon>Bacillota</taxon>
        <taxon>Clostridia</taxon>
        <taxon>Eubacteriales</taxon>
        <taxon>Syntrophomonadaceae</taxon>
        <taxon>Syntrophomonas</taxon>
    </lineage>
</organism>
<gene>
    <name evidence="2" type="ordered locus">Swol_1720</name>
</gene>